<keyword evidence="2" id="KW-1185">Reference proteome</keyword>
<dbReference type="Pfam" id="PF18143">
    <property type="entry name" value="HAD_SAK_2"/>
    <property type="match status" value="1"/>
</dbReference>
<evidence type="ECO:0000313" key="1">
    <source>
        <dbReference type="EMBL" id="SCC42085.1"/>
    </source>
</evidence>
<name>A0A1C4EET6_9BACT</name>
<organism evidence="1 2">
    <name type="scientific">Chitinophaga costaii</name>
    <dbReference type="NCBI Taxonomy" id="1335309"/>
    <lineage>
        <taxon>Bacteria</taxon>
        <taxon>Pseudomonadati</taxon>
        <taxon>Bacteroidota</taxon>
        <taxon>Chitinophagia</taxon>
        <taxon>Chitinophagales</taxon>
        <taxon>Chitinophagaceae</taxon>
        <taxon>Chitinophaga</taxon>
    </lineage>
</organism>
<evidence type="ECO:0000313" key="2">
    <source>
        <dbReference type="Proteomes" id="UP000242818"/>
    </source>
</evidence>
<reference evidence="1" key="1">
    <citation type="submission" date="2016-08" db="EMBL/GenBank/DDBJ databases">
        <authorList>
            <person name="Seilhamer J.J."/>
        </authorList>
    </citation>
    <scope>NUCLEOTIDE SEQUENCE [LARGE SCALE GENOMIC DNA]</scope>
    <source>
        <strain evidence="1">A37T2</strain>
    </source>
</reference>
<dbReference type="Proteomes" id="UP000242818">
    <property type="component" value="Unassembled WGS sequence"/>
</dbReference>
<proteinExistence type="predicted"/>
<sequence length="153" mass="17678">MDIDGVMVTTASWRPEALEQGEFYAFSPLAQQQLDWLLQYSEAHIILTSTYRNRFSNEGWRKIFSERCAHLQSIQVLDDFKLQNRQHSRLADVTEWVRRYGANTHYVIIDDDSALEALPPDIKTQWVRTMPKVGLDVEAAMEALTILRPVKPG</sequence>
<dbReference type="AlphaFoldDB" id="A0A1C4EET6"/>
<gene>
    <name evidence="1" type="ORF">GA0116948_10855</name>
</gene>
<accession>A0A1C4EET6</accession>
<evidence type="ECO:0008006" key="3">
    <source>
        <dbReference type="Google" id="ProtNLM"/>
    </source>
</evidence>
<dbReference type="EMBL" id="FMAR01000008">
    <property type="protein sequence ID" value="SCC42085.1"/>
    <property type="molecule type" value="Genomic_DNA"/>
</dbReference>
<protein>
    <recommendedName>
        <fullName evidence="3">NLI interacting factor-like phosphatase</fullName>
    </recommendedName>
</protein>